<sequence length="152" mass="17947">MNIIHKLANEFNLVRMKFYKSDTCEACYVADRLELRYDQNVQTEDFRKGLLIALKFAKDHQIKLWLFDLRSIGRLSEEEETWLQVQLFPQIMMYLGTGNHVALVVDERCYNDMIQESGLLGLKSYNSFIIINTFCDLQHAIQWLDQRQSECA</sequence>
<evidence type="ECO:0000313" key="2">
    <source>
        <dbReference type="Proteomes" id="UP000245466"/>
    </source>
</evidence>
<keyword evidence="2" id="KW-1185">Reference proteome</keyword>
<dbReference type="Proteomes" id="UP000245466">
    <property type="component" value="Unassembled WGS sequence"/>
</dbReference>
<evidence type="ECO:0000313" key="1">
    <source>
        <dbReference type="EMBL" id="PVY40205.1"/>
    </source>
</evidence>
<evidence type="ECO:0008006" key="3">
    <source>
        <dbReference type="Google" id="ProtNLM"/>
    </source>
</evidence>
<accession>A0A2U1AUU8</accession>
<comment type="caution">
    <text evidence="1">The sequence shown here is derived from an EMBL/GenBank/DDBJ whole genome shotgun (WGS) entry which is preliminary data.</text>
</comment>
<name>A0A2U1AUU8_9BACT</name>
<dbReference type="EMBL" id="QEKI01000008">
    <property type="protein sequence ID" value="PVY40205.1"/>
    <property type="molecule type" value="Genomic_DNA"/>
</dbReference>
<gene>
    <name evidence="1" type="ORF">C8E01_10899</name>
</gene>
<protein>
    <recommendedName>
        <fullName evidence="3">SpoIIAA-like protein</fullName>
    </recommendedName>
</protein>
<organism evidence="1 2">
    <name type="scientific">Pontibacter virosus</name>
    <dbReference type="NCBI Taxonomy" id="1765052"/>
    <lineage>
        <taxon>Bacteria</taxon>
        <taxon>Pseudomonadati</taxon>
        <taxon>Bacteroidota</taxon>
        <taxon>Cytophagia</taxon>
        <taxon>Cytophagales</taxon>
        <taxon>Hymenobacteraceae</taxon>
        <taxon>Pontibacter</taxon>
    </lineage>
</organism>
<proteinExistence type="predicted"/>
<reference evidence="1 2" key="1">
    <citation type="submission" date="2018-04" db="EMBL/GenBank/DDBJ databases">
        <title>Genomic Encyclopedia of Type Strains, Phase IV (KMG-IV): sequencing the most valuable type-strain genomes for metagenomic binning, comparative biology and taxonomic classification.</title>
        <authorList>
            <person name="Goeker M."/>
        </authorList>
    </citation>
    <scope>NUCLEOTIDE SEQUENCE [LARGE SCALE GENOMIC DNA]</scope>
    <source>
        <strain evidence="1 2">DSM 100231</strain>
    </source>
</reference>
<dbReference type="AlphaFoldDB" id="A0A2U1AUU8"/>